<keyword evidence="6" id="KW-0805">Transcription regulation</keyword>
<evidence type="ECO:0000256" key="10">
    <source>
        <dbReference type="SAM" id="MobiDB-lite"/>
    </source>
</evidence>
<dbReference type="FunFam" id="1.10.10.60:FF:000060">
    <property type="entry name" value="MYB transcription factor"/>
    <property type="match status" value="1"/>
</dbReference>
<dbReference type="SMART" id="SM00717">
    <property type="entry name" value="SANT"/>
    <property type="match status" value="2"/>
</dbReference>
<feature type="compositionally biased region" description="Basic and acidic residues" evidence="10">
    <location>
        <begin position="8"/>
        <end position="18"/>
    </location>
</feature>
<reference evidence="15 16" key="1">
    <citation type="submission" date="2019-09" db="EMBL/GenBank/DDBJ databases">
        <authorList>
            <person name="Ou C."/>
        </authorList>
    </citation>
    <scope>NUCLEOTIDE SEQUENCE [LARGE SCALE GENOMIC DNA]</scope>
    <source>
        <strain evidence="15">S2</strain>
        <tissue evidence="15">Leaf</tissue>
    </source>
</reference>
<dbReference type="GO" id="GO:0005634">
    <property type="term" value="C:nucleus"/>
    <property type="evidence" value="ECO:0007669"/>
    <property type="project" value="UniProtKB-SubCell"/>
</dbReference>
<protein>
    <submittedName>
        <fullName evidence="15">Transcription factor MYB86-like</fullName>
    </submittedName>
</protein>
<dbReference type="InterPro" id="IPR013083">
    <property type="entry name" value="Znf_RING/FYVE/PHD"/>
</dbReference>
<dbReference type="InterPro" id="IPR009057">
    <property type="entry name" value="Homeodomain-like_sf"/>
</dbReference>
<evidence type="ECO:0000256" key="6">
    <source>
        <dbReference type="ARBA" id="ARBA00023015"/>
    </source>
</evidence>
<evidence type="ECO:0000313" key="16">
    <source>
        <dbReference type="Proteomes" id="UP000327157"/>
    </source>
</evidence>
<sequence>MTAPNDAVPKEADDRPGTEAELNEGAVPGGKVRGPWSPEEDAVLSRLVGNFGARNWSLIARGIPGRSGKSCRLRWCNQLDPCVKRKPFSEEEDRIIVSAHAIHGNKWAVIAKLLPGRTDNGIKNHWNSTLRRKCFDKGRFNTGHGETMEDDTFDRKNASSEETLSVGNISSFKTHEGREVLMENRPNQFDVRNHAKEGSGAAESKHNSTLIAEPSDHPTLQSTTCRPVARVSAFSVYNRPSGPANASSFSRTVPSHGPLVPITKLDFGFDNFLDGACNEPMVPQRCGHSCCDRVKGHSQSSLLGPEFVEYDEPLPFSSHELISIAMDLNKIAWIKSGLESNGIRMPESVASPRVFQAAATTLQMGLPANTPMNDHMCFEEGRNKLMGMMTDVLSTQRERRERGRGYQPLQDPVAGNLRNPLPTGLRASSTSVGIDNIGRTEPLHEDSLFGFCKWQPRGMWDAAAPPRVDVAILSPAPRGSEIVERESSASESSVEVDLEEVKMHVAKVERDCRICHLSMDATNHESGIPIELGCSCKADLAAAHKQCAEAWFKIKGNKTCEICGSTARNVSGLSEAESAEQWHDEAALAAAVAGAPVQTPESRNFWQGHRFLNFLLACMVFAFVISWLFHFNVPS</sequence>
<dbReference type="PANTHER" id="PTHR46214">
    <property type="entry name" value="ZINC FINGER, RING-CH-TYPE"/>
    <property type="match status" value="1"/>
</dbReference>
<evidence type="ECO:0000256" key="8">
    <source>
        <dbReference type="ARBA" id="ARBA00023163"/>
    </source>
</evidence>
<keyword evidence="16" id="KW-1185">Reference proteome</keyword>
<keyword evidence="2" id="KW-0479">Metal-binding</keyword>
<keyword evidence="7" id="KW-0238">DNA-binding</keyword>
<dbReference type="InterPro" id="IPR017930">
    <property type="entry name" value="Myb_dom"/>
</dbReference>
<evidence type="ECO:0000259" key="13">
    <source>
        <dbReference type="PROSITE" id="PS51292"/>
    </source>
</evidence>
<feature type="domain" description="Myb-like" evidence="12">
    <location>
        <begin position="80"/>
        <end position="130"/>
    </location>
</feature>
<dbReference type="InterPro" id="IPR011016">
    <property type="entry name" value="Znf_RING-CH"/>
</dbReference>
<dbReference type="CDD" id="cd00167">
    <property type="entry name" value="SANT"/>
    <property type="match status" value="2"/>
</dbReference>
<dbReference type="GO" id="GO:0003677">
    <property type="term" value="F:DNA binding"/>
    <property type="evidence" value="ECO:0007669"/>
    <property type="project" value="UniProtKB-KW"/>
</dbReference>
<dbReference type="PANTHER" id="PTHR46214:SF30">
    <property type="entry name" value="OS01G0850200 PROTEIN"/>
    <property type="match status" value="1"/>
</dbReference>
<dbReference type="PROSITE" id="PS51294">
    <property type="entry name" value="HTH_MYB"/>
    <property type="match status" value="2"/>
</dbReference>
<keyword evidence="11" id="KW-1133">Transmembrane helix</keyword>
<dbReference type="SUPFAM" id="SSF57850">
    <property type="entry name" value="RING/U-box"/>
    <property type="match status" value="1"/>
</dbReference>
<proteinExistence type="predicted"/>
<dbReference type="AlphaFoldDB" id="A0A5N5F5Q3"/>
<accession>A0A5N5F5Q3</accession>
<dbReference type="Pfam" id="PF00249">
    <property type="entry name" value="Myb_DNA-binding"/>
    <property type="match status" value="2"/>
</dbReference>
<comment type="subcellular location">
    <subcellularLocation>
        <location evidence="1">Nucleus</location>
    </subcellularLocation>
</comment>
<dbReference type="FunFam" id="1.10.10.60:FF:000344">
    <property type="entry name" value="Transcription factor MYB44"/>
    <property type="match status" value="1"/>
</dbReference>
<feature type="domain" description="RING-CH-type" evidence="13">
    <location>
        <begin position="504"/>
        <end position="570"/>
    </location>
</feature>
<evidence type="ECO:0000256" key="4">
    <source>
        <dbReference type="ARBA" id="ARBA00022771"/>
    </source>
</evidence>
<gene>
    <name evidence="15" type="ORF">D8674_001245</name>
</gene>
<dbReference type="OrthoDB" id="2143914at2759"/>
<keyword evidence="4" id="KW-0863">Zinc-finger</keyword>
<dbReference type="Pfam" id="PF12906">
    <property type="entry name" value="RINGv"/>
    <property type="match status" value="1"/>
</dbReference>
<organism evidence="15 16">
    <name type="scientific">Pyrus ussuriensis x Pyrus communis</name>
    <dbReference type="NCBI Taxonomy" id="2448454"/>
    <lineage>
        <taxon>Eukaryota</taxon>
        <taxon>Viridiplantae</taxon>
        <taxon>Streptophyta</taxon>
        <taxon>Embryophyta</taxon>
        <taxon>Tracheophyta</taxon>
        <taxon>Spermatophyta</taxon>
        <taxon>Magnoliopsida</taxon>
        <taxon>eudicotyledons</taxon>
        <taxon>Gunneridae</taxon>
        <taxon>Pentapetalae</taxon>
        <taxon>rosids</taxon>
        <taxon>fabids</taxon>
        <taxon>Rosales</taxon>
        <taxon>Rosaceae</taxon>
        <taxon>Amygdaloideae</taxon>
        <taxon>Maleae</taxon>
        <taxon>Pyrus</taxon>
    </lineage>
</organism>
<evidence type="ECO:0000256" key="5">
    <source>
        <dbReference type="ARBA" id="ARBA00022833"/>
    </source>
</evidence>
<keyword evidence="3" id="KW-0677">Repeat</keyword>
<feature type="region of interest" description="Disordered" evidence="10">
    <location>
        <begin position="191"/>
        <end position="223"/>
    </location>
</feature>
<evidence type="ECO:0000256" key="9">
    <source>
        <dbReference type="ARBA" id="ARBA00023242"/>
    </source>
</evidence>
<feature type="domain" description="HTH myb-type" evidence="14">
    <location>
        <begin position="31"/>
        <end position="79"/>
    </location>
</feature>
<evidence type="ECO:0000256" key="7">
    <source>
        <dbReference type="ARBA" id="ARBA00023125"/>
    </source>
</evidence>
<dbReference type="Gene3D" id="3.30.40.10">
    <property type="entry name" value="Zinc/RING finger domain, C3HC4 (zinc finger)"/>
    <property type="match status" value="1"/>
</dbReference>
<evidence type="ECO:0000313" key="15">
    <source>
        <dbReference type="EMBL" id="KAB2598325.1"/>
    </source>
</evidence>
<dbReference type="InterPro" id="IPR001005">
    <property type="entry name" value="SANT/Myb"/>
</dbReference>
<keyword evidence="11" id="KW-0472">Membrane</keyword>
<dbReference type="SMART" id="SM00744">
    <property type="entry name" value="RINGv"/>
    <property type="match status" value="1"/>
</dbReference>
<dbReference type="PROSITE" id="PS50090">
    <property type="entry name" value="MYB_LIKE"/>
    <property type="match status" value="2"/>
</dbReference>
<evidence type="ECO:0000259" key="12">
    <source>
        <dbReference type="PROSITE" id="PS50090"/>
    </source>
</evidence>
<feature type="region of interest" description="Disordered" evidence="10">
    <location>
        <begin position="397"/>
        <end position="427"/>
    </location>
</feature>
<dbReference type="PROSITE" id="PS51292">
    <property type="entry name" value="ZF_RING_CH"/>
    <property type="match status" value="1"/>
</dbReference>
<reference evidence="15 16" key="3">
    <citation type="submission" date="2019-11" db="EMBL/GenBank/DDBJ databases">
        <title>A de novo genome assembly of a pear dwarfing rootstock.</title>
        <authorList>
            <person name="Wang F."/>
            <person name="Wang J."/>
            <person name="Li S."/>
            <person name="Zhang Y."/>
            <person name="Fang M."/>
            <person name="Ma L."/>
            <person name="Zhao Y."/>
            <person name="Jiang S."/>
        </authorList>
    </citation>
    <scope>NUCLEOTIDE SEQUENCE [LARGE SCALE GENOMIC DNA]</scope>
    <source>
        <strain evidence="15">S2</strain>
        <tissue evidence="15">Leaf</tissue>
    </source>
</reference>
<dbReference type="Proteomes" id="UP000327157">
    <property type="component" value="Chromosome 1"/>
</dbReference>
<reference evidence="16" key="2">
    <citation type="submission" date="2019-10" db="EMBL/GenBank/DDBJ databases">
        <title>A de novo genome assembly of a pear dwarfing rootstock.</title>
        <authorList>
            <person name="Wang F."/>
            <person name="Wang J."/>
            <person name="Li S."/>
            <person name="Zhang Y."/>
            <person name="Fang M."/>
            <person name="Ma L."/>
            <person name="Zhao Y."/>
            <person name="Jiang S."/>
        </authorList>
    </citation>
    <scope>NUCLEOTIDE SEQUENCE [LARGE SCALE GENOMIC DNA]</scope>
</reference>
<feature type="domain" description="HTH myb-type" evidence="14">
    <location>
        <begin position="80"/>
        <end position="134"/>
    </location>
</feature>
<feature type="region of interest" description="Disordered" evidence="10">
    <location>
        <begin position="1"/>
        <end position="35"/>
    </location>
</feature>
<keyword evidence="5" id="KW-0862">Zinc</keyword>
<keyword evidence="8" id="KW-0804">Transcription</keyword>
<evidence type="ECO:0000256" key="2">
    <source>
        <dbReference type="ARBA" id="ARBA00022723"/>
    </source>
</evidence>
<evidence type="ECO:0000256" key="11">
    <source>
        <dbReference type="SAM" id="Phobius"/>
    </source>
</evidence>
<comment type="caution">
    <text evidence="15">The sequence shown here is derived from an EMBL/GenBank/DDBJ whole genome shotgun (WGS) entry which is preliminary data.</text>
</comment>
<evidence type="ECO:0000256" key="3">
    <source>
        <dbReference type="ARBA" id="ARBA00022737"/>
    </source>
</evidence>
<feature type="transmembrane region" description="Helical" evidence="11">
    <location>
        <begin position="611"/>
        <end position="629"/>
    </location>
</feature>
<evidence type="ECO:0000256" key="1">
    <source>
        <dbReference type="ARBA" id="ARBA00004123"/>
    </source>
</evidence>
<dbReference type="Gene3D" id="1.10.10.60">
    <property type="entry name" value="Homeodomain-like"/>
    <property type="match status" value="2"/>
</dbReference>
<evidence type="ECO:0000259" key="14">
    <source>
        <dbReference type="PROSITE" id="PS51294"/>
    </source>
</evidence>
<dbReference type="EMBL" id="SMOL01000768">
    <property type="protein sequence ID" value="KAB2598325.1"/>
    <property type="molecule type" value="Genomic_DNA"/>
</dbReference>
<feature type="domain" description="Myb-like" evidence="12">
    <location>
        <begin position="33"/>
        <end position="79"/>
    </location>
</feature>
<keyword evidence="9" id="KW-0539">Nucleus</keyword>
<keyword evidence="11" id="KW-0812">Transmembrane</keyword>
<name>A0A5N5F5Q3_9ROSA</name>
<dbReference type="GO" id="GO:0008270">
    <property type="term" value="F:zinc ion binding"/>
    <property type="evidence" value="ECO:0007669"/>
    <property type="project" value="UniProtKB-KW"/>
</dbReference>
<dbReference type="SUPFAM" id="SSF46689">
    <property type="entry name" value="Homeodomain-like"/>
    <property type="match status" value="1"/>
</dbReference>
<dbReference type="CDD" id="cd16495">
    <property type="entry name" value="RING_CH-C4HC3_MARCH"/>
    <property type="match status" value="1"/>
</dbReference>